<dbReference type="Pfam" id="PF25198">
    <property type="entry name" value="Spore_GerAC_N"/>
    <property type="match status" value="1"/>
</dbReference>
<comment type="subcellular location">
    <subcellularLocation>
        <location evidence="1">Membrane</location>
        <topology evidence="1">Lipid-anchor</topology>
    </subcellularLocation>
</comment>
<organism evidence="11 12">
    <name type="scientific">Paenibacillus sabuli</name>
    <dbReference type="NCBI Taxonomy" id="2772509"/>
    <lineage>
        <taxon>Bacteria</taxon>
        <taxon>Bacillati</taxon>
        <taxon>Bacillota</taxon>
        <taxon>Bacilli</taxon>
        <taxon>Bacillales</taxon>
        <taxon>Paenibacillaceae</taxon>
        <taxon>Paenibacillus</taxon>
    </lineage>
</organism>
<evidence type="ECO:0000256" key="7">
    <source>
        <dbReference type="ARBA" id="ARBA00023288"/>
    </source>
</evidence>
<evidence type="ECO:0000256" key="8">
    <source>
        <dbReference type="SAM" id="SignalP"/>
    </source>
</evidence>
<evidence type="ECO:0000256" key="4">
    <source>
        <dbReference type="ARBA" id="ARBA00022729"/>
    </source>
</evidence>
<evidence type="ECO:0000256" key="5">
    <source>
        <dbReference type="ARBA" id="ARBA00023136"/>
    </source>
</evidence>
<evidence type="ECO:0000313" key="12">
    <source>
        <dbReference type="Proteomes" id="UP000621560"/>
    </source>
</evidence>
<keyword evidence="4 8" id="KW-0732">Signal</keyword>
<dbReference type="GO" id="GO:0016020">
    <property type="term" value="C:membrane"/>
    <property type="evidence" value="ECO:0007669"/>
    <property type="project" value="UniProtKB-SubCell"/>
</dbReference>
<keyword evidence="6" id="KW-0564">Palmitate</keyword>
<evidence type="ECO:0000256" key="2">
    <source>
        <dbReference type="ARBA" id="ARBA00007886"/>
    </source>
</evidence>
<keyword evidence="5" id="KW-0472">Membrane</keyword>
<evidence type="ECO:0000313" key="11">
    <source>
        <dbReference type="EMBL" id="MBD2845618.1"/>
    </source>
</evidence>
<dbReference type="EMBL" id="JACXIZ010000017">
    <property type="protein sequence ID" value="MBD2845618.1"/>
    <property type="molecule type" value="Genomic_DNA"/>
</dbReference>
<keyword evidence="12" id="KW-1185">Reference proteome</keyword>
<proteinExistence type="inferred from homology"/>
<protein>
    <submittedName>
        <fullName evidence="11">Ger(X)C family spore germination protein</fullName>
    </submittedName>
</protein>
<feature type="domain" description="Spore germination GerAC-like C-terminal" evidence="9">
    <location>
        <begin position="225"/>
        <end position="390"/>
    </location>
</feature>
<feature type="signal peptide" evidence="8">
    <location>
        <begin position="1"/>
        <end position="24"/>
    </location>
</feature>
<evidence type="ECO:0000256" key="1">
    <source>
        <dbReference type="ARBA" id="ARBA00004635"/>
    </source>
</evidence>
<reference evidence="11" key="1">
    <citation type="submission" date="2020-09" db="EMBL/GenBank/DDBJ databases">
        <title>A novel bacterium of genus Paenibacillus, isolated from South China Sea.</title>
        <authorList>
            <person name="Huang H."/>
            <person name="Mo K."/>
            <person name="Hu Y."/>
        </authorList>
    </citation>
    <scope>NUCLEOTIDE SEQUENCE</scope>
    <source>
        <strain evidence="11">IB182496</strain>
    </source>
</reference>
<dbReference type="InterPro" id="IPR008844">
    <property type="entry name" value="Spore_GerAC-like"/>
</dbReference>
<dbReference type="Gene3D" id="3.30.300.210">
    <property type="entry name" value="Nutrient germinant receptor protein C, domain 3"/>
    <property type="match status" value="1"/>
</dbReference>
<keyword evidence="7" id="KW-0449">Lipoprotein</keyword>
<dbReference type="InterPro" id="IPR046953">
    <property type="entry name" value="Spore_GerAC-like_C"/>
</dbReference>
<comment type="similarity">
    <text evidence="2">Belongs to the GerABKC lipoprotein family.</text>
</comment>
<keyword evidence="3" id="KW-0309">Germination</keyword>
<feature type="chain" id="PRO_5038865069" evidence="8">
    <location>
        <begin position="25"/>
        <end position="401"/>
    </location>
</feature>
<dbReference type="GO" id="GO:0009847">
    <property type="term" value="P:spore germination"/>
    <property type="evidence" value="ECO:0007669"/>
    <property type="project" value="InterPro"/>
</dbReference>
<dbReference type="PANTHER" id="PTHR35789">
    <property type="entry name" value="SPORE GERMINATION PROTEIN B3"/>
    <property type="match status" value="1"/>
</dbReference>
<dbReference type="Pfam" id="PF05504">
    <property type="entry name" value="Spore_GerAC"/>
    <property type="match status" value="1"/>
</dbReference>
<dbReference type="Proteomes" id="UP000621560">
    <property type="component" value="Unassembled WGS sequence"/>
</dbReference>
<evidence type="ECO:0000259" key="10">
    <source>
        <dbReference type="Pfam" id="PF25198"/>
    </source>
</evidence>
<dbReference type="AlphaFoldDB" id="A0A927BUH2"/>
<feature type="domain" description="Spore germination protein N-terminal" evidence="10">
    <location>
        <begin position="24"/>
        <end position="196"/>
    </location>
</feature>
<dbReference type="InterPro" id="IPR038501">
    <property type="entry name" value="Spore_GerAC_C_sf"/>
</dbReference>
<sequence length="401" mass="44925">MQRKRQALILLCLCVLGLAPGCWDSRELNELAITVGLGLDKSGDNVKVTTQIVNPGEVASKQGNQGNRMPFTTISSTEQTVIEALRKQTIILPRAVFTSHLRILVIGEELARDGILKVMDGLSRNREMRSDFYIIVARDAEAEDILATLTPMERISAYKMFKTLEMSAEEWAPTVDVEMDQLLHDLANPLKDTVLAGMVIEGNKEVGSEAHNLDRSKPFTSLVFSGLALFRDDKLVDWLNSQESKGYNYIMNNVDTTAGHLACPDGDGFIAMEVTHAKSSINGSVDQEGEPFIDLSFQLEENVGEAQCEMDLSDTASLERLERVATRQLEEIVRQTIAKAQRNKADIFGFGERIEDAAPREWLRLKDDWRERFAKLKVNIEVDLKVRRIGTTINPLSDRKE</sequence>
<evidence type="ECO:0000256" key="6">
    <source>
        <dbReference type="ARBA" id="ARBA00023139"/>
    </source>
</evidence>
<dbReference type="NCBIfam" id="TIGR02887">
    <property type="entry name" value="spore_ger_x_C"/>
    <property type="match status" value="1"/>
</dbReference>
<evidence type="ECO:0000256" key="3">
    <source>
        <dbReference type="ARBA" id="ARBA00022544"/>
    </source>
</evidence>
<dbReference type="InterPro" id="IPR057336">
    <property type="entry name" value="GerAC_N"/>
</dbReference>
<dbReference type="Gene3D" id="6.20.190.10">
    <property type="entry name" value="Nutrient germinant receptor protein C, domain 1"/>
    <property type="match status" value="1"/>
</dbReference>
<dbReference type="RefSeq" id="WP_190917398.1">
    <property type="nucleotide sequence ID" value="NZ_JACXIZ010000017.1"/>
</dbReference>
<comment type="caution">
    <text evidence="11">The sequence shown here is derived from an EMBL/GenBank/DDBJ whole genome shotgun (WGS) entry which is preliminary data.</text>
</comment>
<accession>A0A927BUH2</accession>
<evidence type="ECO:0000259" key="9">
    <source>
        <dbReference type="Pfam" id="PF05504"/>
    </source>
</evidence>
<gene>
    <name evidence="11" type="ORF">IDH44_10495</name>
</gene>
<name>A0A927BUH2_9BACL</name>
<dbReference type="PANTHER" id="PTHR35789:SF1">
    <property type="entry name" value="SPORE GERMINATION PROTEIN B3"/>
    <property type="match status" value="1"/>
</dbReference>